<protein>
    <submittedName>
        <fullName evidence="9">L,D-transpeptidase family protein</fullName>
    </submittedName>
</protein>
<keyword evidence="4 7" id="KW-0133">Cell shape</keyword>
<evidence type="ECO:0000256" key="1">
    <source>
        <dbReference type="ARBA" id="ARBA00004752"/>
    </source>
</evidence>
<evidence type="ECO:0000256" key="3">
    <source>
        <dbReference type="ARBA" id="ARBA00022679"/>
    </source>
</evidence>
<evidence type="ECO:0000259" key="8">
    <source>
        <dbReference type="PROSITE" id="PS52029"/>
    </source>
</evidence>
<accession>A0A7G9S8N7</accession>
<sequence length="444" mass="47264">MLVCAVTIAAISTGAPAEAKKKPPPPVVHAPLPPPPIPGVDSGTQAAIDRFVTRRGAHSLWLAGGATSPAALMVIDRLRTSAIDGFASGPSLAAHIERSLASPAGAAEAERSLSAAYVMLVRQLTGPGLGLRYTDPAARPKVRSADEILAIAASSTDFDHLVRTSLRRSDVYEQLRAAILASTASGTPVDPRLLSNLERARVLPPSGRALVVNPATAELWMMEDGRVRDLMRVVVGTIETPTAPMASTLSYVTANPYWNVPSDLVQKIVAPRIARQGVSYLKRARYEVVDRFGPDASIIAPTDVDWKAVVDGKTQVSLRQLPGPYNSMGRMKFGFPNDLGIFLHDTPNKPQFANARRTDSNGCVRLEDAPRLARWLLGDEPRTNGTAGDQHIALPKPVPVFIAYLTAMPSASGIQWAEDVYRLDPPAPTGPTLVQAAAGPVSAD</sequence>
<dbReference type="PANTHER" id="PTHR41533:SF2">
    <property type="entry name" value="BLR7131 PROTEIN"/>
    <property type="match status" value="1"/>
</dbReference>
<organism evidence="9 10">
    <name type="scientific">Sphingomonas rhizophila</name>
    <dbReference type="NCBI Taxonomy" id="2071607"/>
    <lineage>
        <taxon>Bacteria</taxon>
        <taxon>Pseudomonadati</taxon>
        <taxon>Pseudomonadota</taxon>
        <taxon>Alphaproteobacteria</taxon>
        <taxon>Sphingomonadales</taxon>
        <taxon>Sphingomonadaceae</taxon>
        <taxon>Sphingomonas</taxon>
    </lineage>
</organism>
<comment type="pathway">
    <text evidence="1 7">Cell wall biogenesis; peptidoglycan biosynthesis.</text>
</comment>
<dbReference type="GO" id="GO:0004180">
    <property type="term" value="F:carboxypeptidase activity"/>
    <property type="evidence" value="ECO:0007669"/>
    <property type="project" value="UniProtKB-ARBA"/>
</dbReference>
<dbReference type="Pfam" id="PF03734">
    <property type="entry name" value="YkuD"/>
    <property type="match status" value="1"/>
</dbReference>
<dbReference type="Proteomes" id="UP000515955">
    <property type="component" value="Chromosome"/>
</dbReference>
<proteinExistence type="inferred from homology"/>
<dbReference type="GO" id="GO:0008360">
    <property type="term" value="P:regulation of cell shape"/>
    <property type="evidence" value="ECO:0007669"/>
    <property type="project" value="UniProtKB-UniRule"/>
</dbReference>
<dbReference type="InterPro" id="IPR052905">
    <property type="entry name" value="LD-transpeptidase_YkuD-like"/>
</dbReference>
<dbReference type="KEGG" id="srhi:H9L12_07470"/>
<keyword evidence="10" id="KW-1185">Reference proteome</keyword>
<evidence type="ECO:0000256" key="6">
    <source>
        <dbReference type="ARBA" id="ARBA00023316"/>
    </source>
</evidence>
<dbReference type="SUPFAM" id="SSF141523">
    <property type="entry name" value="L,D-transpeptidase catalytic domain-like"/>
    <property type="match status" value="1"/>
</dbReference>
<evidence type="ECO:0000256" key="7">
    <source>
        <dbReference type="PROSITE-ProRule" id="PRU01373"/>
    </source>
</evidence>
<keyword evidence="5 7" id="KW-0573">Peptidoglycan synthesis</keyword>
<evidence type="ECO:0000256" key="4">
    <source>
        <dbReference type="ARBA" id="ARBA00022960"/>
    </source>
</evidence>
<feature type="active site" description="Proton donor/acceptor" evidence="7">
    <location>
        <position position="344"/>
    </location>
</feature>
<evidence type="ECO:0000256" key="2">
    <source>
        <dbReference type="ARBA" id="ARBA00005992"/>
    </source>
</evidence>
<dbReference type="CDD" id="cd16913">
    <property type="entry name" value="YkuD_like"/>
    <property type="match status" value="1"/>
</dbReference>
<dbReference type="InterPro" id="IPR005490">
    <property type="entry name" value="LD_TPept_cat_dom"/>
</dbReference>
<dbReference type="EMBL" id="CP060717">
    <property type="protein sequence ID" value="QNN64212.1"/>
    <property type="molecule type" value="Genomic_DNA"/>
</dbReference>
<dbReference type="PROSITE" id="PS52029">
    <property type="entry name" value="LD_TPASE"/>
    <property type="match status" value="1"/>
</dbReference>
<feature type="active site" description="Nucleophile" evidence="7">
    <location>
        <position position="363"/>
    </location>
</feature>
<dbReference type="Gene3D" id="2.40.440.10">
    <property type="entry name" value="L,D-transpeptidase catalytic domain-like"/>
    <property type="match status" value="1"/>
</dbReference>
<dbReference type="PANTHER" id="PTHR41533">
    <property type="entry name" value="L,D-TRANSPEPTIDASE HI_1667-RELATED"/>
    <property type="match status" value="1"/>
</dbReference>
<dbReference type="InterPro" id="IPR045380">
    <property type="entry name" value="LD_TPept_scaffold_dom"/>
</dbReference>
<evidence type="ECO:0000313" key="9">
    <source>
        <dbReference type="EMBL" id="QNN64212.1"/>
    </source>
</evidence>
<dbReference type="RefSeq" id="WP_187541212.1">
    <property type="nucleotide sequence ID" value="NZ_CP060717.1"/>
</dbReference>
<evidence type="ECO:0000256" key="5">
    <source>
        <dbReference type="ARBA" id="ARBA00022984"/>
    </source>
</evidence>
<dbReference type="GO" id="GO:0009252">
    <property type="term" value="P:peptidoglycan biosynthetic process"/>
    <property type="evidence" value="ECO:0007669"/>
    <property type="project" value="UniProtKB-UniPathway"/>
</dbReference>
<reference evidence="9 10" key="1">
    <citation type="submission" date="2020-08" db="EMBL/GenBank/DDBJ databases">
        <title>Genome sequence of Sphingomonas rhizophila KACC 19189T.</title>
        <authorList>
            <person name="Hyun D.-W."/>
            <person name="Bae J.-W."/>
        </authorList>
    </citation>
    <scope>NUCLEOTIDE SEQUENCE [LARGE SCALE GENOMIC DNA]</scope>
    <source>
        <strain evidence="9 10">KACC 19189</strain>
    </source>
</reference>
<feature type="domain" description="L,D-TPase catalytic" evidence="8">
    <location>
        <begin position="208"/>
        <end position="401"/>
    </location>
</feature>
<dbReference type="GO" id="GO:0016740">
    <property type="term" value="F:transferase activity"/>
    <property type="evidence" value="ECO:0007669"/>
    <property type="project" value="UniProtKB-KW"/>
</dbReference>
<dbReference type="GO" id="GO:0071555">
    <property type="term" value="P:cell wall organization"/>
    <property type="evidence" value="ECO:0007669"/>
    <property type="project" value="UniProtKB-UniRule"/>
</dbReference>
<dbReference type="Pfam" id="PF20142">
    <property type="entry name" value="Scaffold"/>
    <property type="match status" value="1"/>
</dbReference>
<evidence type="ECO:0000313" key="10">
    <source>
        <dbReference type="Proteomes" id="UP000515955"/>
    </source>
</evidence>
<dbReference type="AlphaFoldDB" id="A0A7G9S8N7"/>
<comment type="similarity">
    <text evidence="2">Belongs to the YkuD family.</text>
</comment>
<keyword evidence="3" id="KW-0808">Transferase</keyword>
<keyword evidence="6 7" id="KW-0961">Cell wall biogenesis/degradation</keyword>
<dbReference type="UniPathway" id="UPA00219"/>
<gene>
    <name evidence="9" type="ORF">H9L12_07470</name>
</gene>
<dbReference type="InterPro" id="IPR038063">
    <property type="entry name" value="Transpep_catalytic_dom"/>
</dbReference>
<name>A0A7G9S8N7_9SPHN</name>